<keyword evidence="2 5" id="KW-0808">Transferase</keyword>
<proteinExistence type="predicted"/>
<evidence type="ECO:0000259" key="4">
    <source>
        <dbReference type="Pfam" id="PF13439"/>
    </source>
</evidence>
<evidence type="ECO:0000256" key="2">
    <source>
        <dbReference type="ARBA" id="ARBA00022679"/>
    </source>
</evidence>
<dbReference type="PANTHER" id="PTHR12526:SF510">
    <property type="entry name" value="D-INOSITOL 3-PHOSPHATE GLYCOSYLTRANSFERASE"/>
    <property type="match status" value="1"/>
</dbReference>
<organism evidence="5 6">
    <name type="scientific">Sphingobacterium thalpophilum</name>
    <dbReference type="NCBI Taxonomy" id="259"/>
    <lineage>
        <taxon>Bacteria</taxon>
        <taxon>Pseudomonadati</taxon>
        <taxon>Bacteroidota</taxon>
        <taxon>Sphingobacteriia</taxon>
        <taxon>Sphingobacteriales</taxon>
        <taxon>Sphingobacteriaceae</taxon>
        <taxon>Sphingobacterium</taxon>
    </lineage>
</organism>
<dbReference type="PANTHER" id="PTHR12526">
    <property type="entry name" value="GLYCOSYLTRANSFERASE"/>
    <property type="match status" value="1"/>
</dbReference>
<dbReference type="RefSeq" id="WP_282635634.1">
    <property type="nucleotide sequence ID" value="NZ_CP141191.1"/>
</dbReference>
<dbReference type="Gene3D" id="3.40.50.2000">
    <property type="entry name" value="Glycogen Phosphorylase B"/>
    <property type="match status" value="2"/>
</dbReference>
<evidence type="ECO:0000259" key="3">
    <source>
        <dbReference type="Pfam" id="PF00534"/>
    </source>
</evidence>
<keyword evidence="6" id="KW-1185">Reference proteome</keyword>
<protein>
    <submittedName>
        <fullName evidence="5">Glycosyltransferase</fullName>
        <ecNumber evidence="5">2.4.-.-</ecNumber>
    </submittedName>
</protein>
<dbReference type="Proteomes" id="UP001566204">
    <property type="component" value="Unassembled WGS sequence"/>
</dbReference>
<dbReference type="SUPFAM" id="SSF53756">
    <property type="entry name" value="UDP-Glycosyltransferase/glycogen phosphorylase"/>
    <property type="match status" value="1"/>
</dbReference>
<dbReference type="EMBL" id="JBEOQB010000002">
    <property type="protein sequence ID" value="MEZ0451426.1"/>
    <property type="molecule type" value="Genomic_DNA"/>
</dbReference>
<feature type="domain" description="Glycosyl transferase family 1" evidence="3">
    <location>
        <begin position="200"/>
        <end position="365"/>
    </location>
</feature>
<comment type="caution">
    <text evidence="5">The sequence shown here is derived from an EMBL/GenBank/DDBJ whole genome shotgun (WGS) entry which is preliminary data.</text>
</comment>
<keyword evidence="1 5" id="KW-0328">Glycosyltransferase</keyword>
<dbReference type="Pfam" id="PF00534">
    <property type="entry name" value="Glycos_transf_1"/>
    <property type="match status" value="1"/>
</dbReference>
<name>A0ABV4HCW3_9SPHI</name>
<evidence type="ECO:0000313" key="5">
    <source>
        <dbReference type="EMBL" id="MEZ0451426.1"/>
    </source>
</evidence>
<gene>
    <name evidence="5" type="ORF">ABTW24_07445</name>
</gene>
<evidence type="ECO:0000313" key="6">
    <source>
        <dbReference type="Proteomes" id="UP001566204"/>
    </source>
</evidence>
<accession>A0ABV4HCW3</accession>
<sequence length="387" mass="44196">MSIRSKKSFNRHMRIVILGSAYPLRGGGIASFNERLASHFQAQGHEVDIYSFSLQYPNFLFPGKSQYSDEPPPAGLHIRTKVNSVNPLNWVRVGRELKNARYDLLIVRFWMPFFGPCLGTIQRQVKKNKHTRIVCIADNIIPHEQRFGDTLLIRYFLKSVDACVTMSKSVLADLRRLSPHMPAVYSPHPLYDNYGAHLSKAEARKQLHIPENEKVILFFGFIRHYKGLDLLLEALADARVRQLQVKLLLAGEFYGDPAPYRAIISKHNLDDAIFMHTDFIPNQEVGRYFSAADCVVLPYRTATQSGITQVAYHFDLPMIVSNVGGLPELVESDYVGYVVEPNAEAIANGIMDFYTRNKEQQFRTNIIDEKKKYSWQTFGNVILKLAE</sequence>
<dbReference type="InterPro" id="IPR028098">
    <property type="entry name" value="Glyco_trans_4-like_N"/>
</dbReference>
<feature type="domain" description="Glycosyltransferase subfamily 4-like N-terminal" evidence="4">
    <location>
        <begin position="27"/>
        <end position="176"/>
    </location>
</feature>
<dbReference type="Pfam" id="PF13439">
    <property type="entry name" value="Glyco_transf_4"/>
    <property type="match status" value="1"/>
</dbReference>
<dbReference type="InterPro" id="IPR001296">
    <property type="entry name" value="Glyco_trans_1"/>
</dbReference>
<evidence type="ECO:0000256" key="1">
    <source>
        <dbReference type="ARBA" id="ARBA00022676"/>
    </source>
</evidence>
<dbReference type="EC" id="2.4.-.-" evidence="5"/>
<dbReference type="GO" id="GO:0016757">
    <property type="term" value="F:glycosyltransferase activity"/>
    <property type="evidence" value="ECO:0007669"/>
    <property type="project" value="UniProtKB-KW"/>
</dbReference>
<reference evidence="5 6" key="1">
    <citation type="submission" date="2024-06" db="EMBL/GenBank/DDBJ databases">
        <title>Soil Sphingobacterium thalpophilum.</title>
        <authorList>
            <person name="Yang J."/>
            <person name="Li J."/>
        </authorList>
    </citation>
    <scope>NUCLEOTIDE SEQUENCE [LARGE SCALE GENOMIC DNA]</scope>
    <source>
        <strain evidence="5 6">22g91tb</strain>
    </source>
</reference>